<sequence length="29" mass="3108">MGKLDVKAMSNFYDNLAPGPAVPPNTCKK</sequence>
<proteinExistence type="predicted"/>
<dbReference type="AlphaFoldDB" id="A0A974DI23"/>
<protein>
    <submittedName>
        <fullName evidence="1">Uncharacterized protein</fullName>
    </submittedName>
</protein>
<feature type="non-terminal residue" evidence="1">
    <location>
        <position position="29"/>
    </location>
</feature>
<organism evidence="1 2">
    <name type="scientific">Xenopus laevis</name>
    <name type="common">African clawed frog</name>
    <dbReference type="NCBI Taxonomy" id="8355"/>
    <lineage>
        <taxon>Eukaryota</taxon>
        <taxon>Metazoa</taxon>
        <taxon>Chordata</taxon>
        <taxon>Craniata</taxon>
        <taxon>Vertebrata</taxon>
        <taxon>Euteleostomi</taxon>
        <taxon>Amphibia</taxon>
        <taxon>Batrachia</taxon>
        <taxon>Anura</taxon>
        <taxon>Pipoidea</taxon>
        <taxon>Pipidae</taxon>
        <taxon>Xenopodinae</taxon>
        <taxon>Xenopus</taxon>
        <taxon>Xenopus</taxon>
    </lineage>
</organism>
<reference evidence="2" key="1">
    <citation type="journal article" date="2016" name="Nature">
        <title>Genome evolution in the allotetraploid frog Xenopus laevis.</title>
        <authorList>
            <person name="Session A.M."/>
            <person name="Uno Y."/>
            <person name="Kwon T."/>
            <person name="Chapman J.A."/>
            <person name="Toyoda A."/>
            <person name="Takahashi S."/>
            <person name="Fukui A."/>
            <person name="Hikosaka A."/>
            <person name="Suzuki A."/>
            <person name="Kondo M."/>
            <person name="van Heeringen S.J."/>
            <person name="Quigley I."/>
            <person name="Heinz S."/>
            <person name="Ogino H."/>
            <person name="Ochi H."/>
            <person name="Hellsten U."/>
            <person name="Lyons J.B."/>
            <person name="Simakov O."/>
            <person name="Putnam N."/>
            <person name="Stites J."/>
            <person name="Kuroki Y."/>
            <person name="Tanaka T."/>
            <person name="Michiue T."/>
            <person name="Watanabe M."/>
            <person name="Bogdanovic O."/>
            <person name="Lister R."/>
            <person name="Georgiou G."/>
            <person name="Paranjpe S.S."/>
            <person name="van Kruijsbergen I."/>
            <person name="Shu S."/>
            <person name="Carlson J."/>
            <person name="Kinoshita T."/>
            <person name="Ohta Y."/>
            <person name="Mawaribuchi S."/>
            <person name="Jenkins J."/>
            <person name="Grimwood J."/>
            <person name="Schmutz J."/>
            <person name="Mitros T."/>
            <person name="Mozaffari S.V."/>
            <person name="Suzuki Y."/>
            <person name="Haramoto Y."/>
            <person name="Yamamoto T.S."/>
            <person name="Takagi C."/>
            <person name="Heald R."/>
            <person name="Miller K."/>
            <person name="Haudenschild C."/>
            <person name="Kitzman J."/>
            <person name="Nakayama T."/>
            <person name="Izutsu Y."/>
            <person name="Robert J."/>
            <person name="Fortriede J."/>
            <person name="Burns K."/>
            <person name="Lotay V."/>
            <person name="Karimi K."/>
            <person name="Yasuoka Y."/>
            <person name="Dichmann D.S."/>
            <person name="Flajnik M.F."/>
            <person name="Houston D.W."/>
            <person name="Shendure J."/>
            <person name="DuPasquier L."/>
            <person name="Vize P.D."/>
            <person name="Zorn A.M."/>
            <person name="Ito M."/>
            <person name="Marcotte E.M."/>
            <person name="Wallingford J.B."/>
            <person name="Ito Y."/>
            <person name="Asashima M."/>
            <person name="Ueno N."/>
            <person name="Matsuda Y."/>
            <person name="Veenstra G.J."/>
            <person name="Fujiyama A."/>
            <person name="Harland R.M."/>
            <person name="Taira M."/>
            <person name="Rokhsar D.S."/>
        </authorList>
    </citation>
    <scope>NUCLEOTIDE SEQUENCE [LARGE SCALE GENOMIC DNA]</scope>
    <source>
        <strain evidence="2">J</strain>
    </source>
</reference>
<accession>A0A974DI23</accession>
<gene>
    <name evidence="1" type="ORF">XELAEV_180154809mg</name>
</gene>
<evidence type="ECO:0000313" key="1">
    <source>
        <dbReference type="EMBL" id="OCT92424.1"/>
    </source>
</evidence>
<feature type="non-terminal residue" evidence="1">
    <location>
        <position position="1"/>
    </location>
</feature>
<dbReference type="Proteomes" id="UP000694892">
    <property type="component" value="Chromosome 2S"/>
</dbReference>
<evidence type="ECO:0000313" key="2">
    <source>
        <dbReference type="Proteomes" id="UP000694892"/>
    </source>
</evidence>
<name>A0A974DI23_XENLA</name>
<dbReference type="EMBL" id="CM004469">
    <property type="protein sequence ID" value="OCT92424.1"/>
    <property type="molecule type" value="Genomic_DNA"/>
</dbReference>